<comment type="caution">
    <text evidence="1">The sequence shown here is derived from an EMBL/GenBank/DDBJ whole genome shotgun (WGS) entry which is preliminary data.</text>
</comment>
<evidence type="ECO:0000313" key="1">
    <source>
        <dbReference type="EMBL" id="PNF69745.1"/>
    </source>
</evidence>
<reference evidence="1 2" key="1">
    <citation type="submission" date="2018-01" db="EMBL/GenBank/DDBJ databases">
        <title>Multi-drug resistant Enterobacter species isolated from the International Space Station and comparative genomic analyses with human pathogenic strains.</title>
        <authorList>
            <person name="Singh N.K."/>
            <person name="Bezdan D."/>
            <person name="McIntyre A."/>
            <person name="Sielaff A.C."/>
            <person name="Wheeler K."/>
            <person name="Mason C."/>
            <person name="Venkateswaran K."/>
        </authorList>
    </citation>
    <scope>NUCLEOTIDE SEQUENCE [LARGE SCALE GENOMIC DNA]</scope>
    <source>
        <strain evidence="1 2">IF2SW-P2</strain>
    </source>
</reference>
<protein>
    <submittedName>
        <fullName evidence="1">Uncharacterized protein</fullName>
    </submittedName>
</protein>
<name>A0ABX4VP81_9ENTR</name>
<keyword evidence="2" id="KW-1185">Reference proteome</keyword>
<dbReference type="EMBL" id="POUR01000001">
    <property type="protein sequence ID" value="PNF69745.1"/>
    <property type="molecule type" value="Genomic_DNA"/>
</dbReference>
<accession>A0ABX4VP81</accession>
<dbReference type="Proteomes" id="UP000236063">
    <property type="component" value="Unassembled WGS sequence"/>
</dbReference>
<organism evidence="1 2">
    <name type="scientific">Enterobacter bugandensis</name>
    <dbReference type="NCBI Taxonomy" id="881260"/>
    <lineage>
        <taxon>Bacteria</taxon>
        <taxon>Pseudomonadati</taxon>
        <taxon>Pseudomonadota</taxon>
        <taxon>Gammaproteobacteria</taxon>
        <taxon>Enterobacterales</taxon>
        <taxon>Enterobacteriaceae</taxon>
        <taxon>Enterobacter</taxon>
    </lineage>
</organism>
<sequence length="61" mass="7081">MKVSFAKKLAFSITCHLTAKPSLMASPKVNLLRCEIKLSPFHDTRKWRKLFKKIPLVTPHF</sequence>
<evidence type="ECO:0000313" key="2">
    <source>
        <dbReference type="Proteomes" id="UP000236063"/>
    </source>
</evidence>
<gene>
    <name evidence="1" type="ORF">C1167_18120</name>
</gene>
<proteinExistence type="predicted"/>